<name>A0A8K0SX04_9HYPO</name>
<evidence type="ECO:0000256" key="6">
    <source>
        <dbReference type="ARBA" id="ARBA00023274"/>
    </source>
</evidence>
<comment type="subcellular location">
    <subcellularLocation>
        <location evidence="1">Mitochondrion</location>
    </subcellularLocation>
</comment>
<evidence type="ECO:0000313" key="8">
    <source>
        <dbReference type="EMBL" id="KAH7320098.1"/>
    </source>
</evidence>
<dbReference type="GO" id="GO:0003735">
    <property type="term" value="F:structural constituent of ribosome"/>
    <property type="evidence" value="ECO:0007669"/>
    <property type="project" value="InterPro"/>
</dbReference>
<dbReference type="SUPFAM" id="SSF57829">
    <property type="entry name" value="Zn-binding ribosomal proteins"/>
    <property type="match status" value="1"/>
</dbReference>
<comment type="caution">
    <text evidence="8">The sequence shown here is derived from an EMBL/GenBank/DDBJ whole genome shotgun (WGS) entry which is preliminary data.</text>
</comment>
<dbReference type="PANTHER" id="PTHR21026">
    <property type="entry name" value="39S RIBOSOMAL PROTEIN L32, MITOCHONDRIAL"/>
    <property type="match status" value="1"/>
</dbReference>
<dbReference type="GO" id="GO:0006412">
    <property type="term" value="P:translation"/>
    <property type="evidence" value="ECO:0007669"/>
    <property type="project" value="InterPro"/>
</dbReference>
<evidence type="ECO:0000256" key="1">
    <source>
        <dbReference type="ARBA" id="ARBA00004173"/>
    </source>
</evidence>
<comment type="similarity">
    <text evidence="2">Belongs to the bacterial ribosomal protein bL32 family.</text>
</comment>
<dbReference type="InterPro" id="IPR002677">
    <property type="entry name" value="Ribosomal_bL32"/>
</dbReference>
<dbReference type="AlphaFoldDB" id="A0A8K0SX04"/>
<dbReference type="GO" id="GO:0005762">
    <property type="term" value="C:mitochondrial large ribosomal subunit"/>
    <property type="evidence" value="ECO:0007669"/>
    <property type="project" value="TreeGrafter"/>
</dbReference>
<evidence type="ECO:0000313" key="9">
    <source>
        <dbReference type="Proteomes" id="UP000813444"/>
    </source>
</evidence>
<evidence type="ECO:0000256" key="7">
    <source>
        <dbReference type="ARBA" id="ARBA00039935"/>
    </source>
</evidence>
<evidence type="ECO:0000256" key="3">
    <source>
        <dbReference type="ARBA" id="ARBA00022946"/>
    </source>
</evidence>
<dbReference type="PANTHER" id="PTHR21026:SF2">
    <property type="entry name" value="LARGE RIBOSOMAL SUBUNIT PROTEIN BL32M"/>
    <property type="match status" value="1"/>
</dbReference>
<keyword evidence="4" id="KW-0689">Ribosomal protein</keyword>
<dbReference type="OrthoDB" id="2014905at2759"/>
<keyword evidence="5" id="KW-0496">Mitochondrion</keyword>
<keyword evidence="3" id="KW-0809">Transit peptide</keyword>
<protein>
    <recommendedName>
        <fullName evidence="7">Large ribosomal subunit protein bL32m</fullName>
    </recommendedName>
</protein>
<evidence type="ECO:0000256" key="2">
    <source>
        <dbReference type="ARBA" id="ARBA00008560"/>
    </source>
</evidence>
<reference evidence="8" key="1">
    <citation type="journal article" date="2021" name="Nat. Commun.">
        <title>Genetic determinants of endophytism in the Arabidopsis root mycobiome.</title>
        <authorList>
            <person name="Mesny F."/>
            <person name="Miyauchi S."/>
            <person name="Thiergart T."/>
            <person name="Pickel B."/>
            <person name="Atanasova L."/>
            <person name="Karlsson M."/>
            <person name="Huettel B."/>
            <person name="Barry K.W."/>
            <person name="Haridas S."/>
            <person name="Chen C."/>
            <person name="Bauer D."/>
            <person name="Andreopoulos W."/>
            <person name="Pangilinan J."/>
            <person name="LaButti K."/>
            <person name="Riley R."/>
            <person name="Lipzen A."/>
            <person name="Clum A."/>
            <person name="Drula E."/>
            <person name="Henrissat B."/>
            <person name="Kohler A."/>
            <person name="Grigoriev I.V."/>
            <person name="Martin F.M."/>
            <person name="Hacquard S."/>
        </authorList>
    </citation>
    <scope>NUCLEOTIDE SEQUENCE</scope>
    <source>
        <strain evidence="8">MPI-CAGE-CH-0235</strain>
    </source>
</reference>
<dbReference type="InterPro" id="IPR051991">
    <property type="entry name" value="Mitoribosomal_protein_bL32"/>
</dbReference>
<dbReference type="Pfam" id="PF01783">
    <property type="entry name" value="Ribosomal_L32p"/>
    <property type="match status" value="1"/>
</dbReference>
<keyword evidence="6" id="KW-0687">Ribonucleoprotein</keyword>
<keyword evidence="9" id="KW-1185">Reference proteome</keyword>
<dbReference type="EMBL" id="JAGPNK010000006">
    <property type="protein sequence ID" value="KAH7320098.1"/>
    <property type="molecule type" value="Genomic_DNA"/>
</dbReference>
<sequence>MAAISASLLPRFASPTVLASSRWMTLYTRQYTPSLFPALSIALPGLSLNIPSLGDIWESVLRAVPKKKVSHARRRHRQMAGKALKDVNNLCVCPGCGKPKRTHRICQECHQEMRDIWRQEAKSGSTTTGV</sequence>
<dbReference type="InterPro" id="IPR011332">
    <property type="entry name" value="Ribosomal_zn-bd"/>
</dbReference>
<evidence type="ECO:0000256" key="5">
    <source>
        <dbReference type="ARBA" id="ARBA00023128"/>
    </source>
</evidence>
<accession>A0A8K0SX04</accession>
<organism evidence="8 9">
    <name type="scientific">Stachybotrys elegans</name>
    <dbReference type="NCBI Taxonomy" id="80388"/>
    <lineage>
        <taxon>Eukaryota</taxon>
        <taxon>Fungi</taxon>
        <taxon>Dikarya</taxon>
        <taxon>Ascomycota</taxon>
        <taxon>Pezizomycotina</taxon>
        <taxon>Sordariomycetes</taxon>
        <taxon>Hypocreomycetidae</taxon>
        <taxon>Hypocreales</taxon>
        <taxon>Stachybotryaceae</taxon>
        <taxon>Stachybotrys</taxon>
    </lineage>
</organism>
<dbReference type="Proteomes" id="UP000813444">
    <property type="component" value="Unassembled WGS sequence"/>
</dbReference>
<dbReference type="NCBIfam" id="TIGR01031">
    <property type="entry name" value="rpmF_bact"/>
    <property type="match status" value="1"/>
</dbReference>
<proteinExistence type="inferred from homology"/>
<gene>
    <name evidence="8" type="ORF">B0I35DRAFT_373598</name>
</gene>
<evidence type="ECO:0000256" key="4">
    <source>
        <dbReference type="ARBA" id="ARBA00022980"/>
    </source>
</evidence>